<dbReference type="PROSITE" id="PS50021">
    <property type="entry name" value="CH"/>
    <property type="match status" value="1"/>
</dbReference>
<dbReference type="InterPro" id="IPR001715">
    <property type="entry name" value="CH_dom"/>
</dbReference>
<evidence type="ECO:0000313" key="3">
    <source>
        <dbReference type="Proteomes" id="UP000078560"/>
    </source>
</evidence>
<evidence type="ECO:0000313" key="2">
    <source>
        <dbReference type="EMBL" id="SBS79923.1"/>
    </source>
</evidence>
<name>A0A1A8VL08_PLAOA</name>
<organism evidence="2 3">
    <name type="scientific">Plasmodium ovale curtisi</name>
    <dbReference type="NCBI Taxonomy" id="864141"/>
    <lineage>
        <taxon>Eukaryota</taxon>
        <taxon>Sar</taxon>
        <taxon>Alveolata</taxon>
        <taxon>Apicomplexa</taxon>
        <taxon>Aconoidasida</taxon>
        <taxon>Haemosporida</taxon>
        <taxon>Plasmodiidae</taxon>
        <taxon>Plasmodium</taxon>
        <taxon>Plasmodium (Plasmodium)</taxon>
    </lineage>
</organism>
<sequence>MCENKGRVYNEITKCTTYAKYKETLCKTKWLEIHSFSIIIDWLNSLLICNKMLNEYNIYEEIKDGLLILKLIKIYKPKVEIHGIFSKAIKKKCAIQNLEKGLSIIYKNNPYYYSMVSSDDIYEKKKKKINILLIQLFDNFEFRNLKNISTHLLKWYNYTLRKFSLPLYPETVNNPFHVVTDDLSREMLHECSERGKFHLVGKCKDDLCMQCGEINNNMEKHSFYNSEEYITRKKKQPCMLKNFATYVLYKDREEYKTETPYIIKDFADCTKIFFIFYRYGYITKEELSNVCKLDIRNNFFLLKNFLRKLNIPIIFQNQYLNNPSEVAILLQLKYIQCFIHWNGYEKAIDLQKEYFFSEQVRKKKEKKKYTLQRTCNILSENDSYHNVQNNSIFSECAKGYSEGHYDRNGSYRGMQKDIHVELKNKMVMHAPGAQFYDVLKRHTKQHDGSEEIEWLFDNFEFRNLKNISTHLLKWYNYTLRKFSLPLYPETVNNPFHVVTDDLSREMLHECSERGKFHLVGKCKDDLCMQCGEINNNMEKHSFYNSEEYITRKKKQPCMLKNFATYVLYKDREEYKTETPYIIKDFADCTKIFFIFYRYGYITKEELSNVCKLDIRNNFFLLKNFLRKLNIPIIFQNQYLNNPSEVAILLQLKYIQCFIHWNGYEKAIDLQKEYFFSEQVRKKKEKKKYTLQRTCNILSENDSYHNVQNNSIFSECAKGYSEGHYDRNGSYRGMQKDIHVELKNKMVMHAPGAQFYDVLKRHTKQHDGSEEIEWVREETNSKVTEKGNGASNTNYTKFAARCETAKMDQGEHANCLTSERKKKKNFENCSKLHTHKKKKELNNENESLEKEIFRRTPIKSIRKMFHRHIEEHMNSHEAEDAKK</sequence>
<accession>A0A1A8VL08</accession>
<feature type="domain" description="Calponin-homology (CH)" evidence="1">
    <location>
        <begin position="33"/>
        <end position="141"/>
    </location>
</feature>
<dbReference type="InterPro" id="IPR036872">
    <property type="entry name" value="CH_dom_sf"/>
</dbReference>
<dbReference type="SUPFAM" id="SSF47576">
    <property type="entry name" value="Calponin-homology domain, CH-domain"/>
    <property type="match status" value="1"/>
</dbReference>
<gene>
    <name evidence="2" type="ORF">POVCU2_0001130</name>
</gene>
<dbReference type="Gene3D" id="1.10.418.10">
    <property type="entry name" value="Calponin-like domain"/>
    <property type="match status" value="1"/>
</dbReference>
<dbReference type="EMBL" id="FLQU01000015">
    <property type="protein sequence ID" value="SBS79923.1"/>
    <property type="molecule type" value="Genomic_DNA"/>
</dbReference>
<dbReference type="Proteomes" id="UP000078560">
    <property type="component" value="Unassembled WGS sequence"/>
</dbReference>
<dbReference type="Pfam" id="PF00307">
    <property type="entry name" value="CH"/>
    <property type="match status" value="1"/>
</dbReference>
<dbReference type="AlphaFoldDB" id="A0A1A8VL08"/>
<protein>
    <recommendedName>
        <fullName evidence="1">Calponin-homology (CH) domain-containing protein</fullName>
    </recommendedName>
</protein>
<proteinExistence type="predicted"/>
<evidence type="ECO:0000259" key="1">
    <source>
        <dbReference type="PROSITE" id="PS50021"/>
    </source>
</evidence>
<reference evidence="3" key="1">
    <citation type="submission" date="2016-05" db="EMBL/GenBank/DDBJ databases">
        <authorList>
            <person name="Naeem Raeece"/>
        </authorList>
    </citation>
    <scope>NUCLEOTIDE SEQUENCE [LARGE SCALE GENOMIC DNA]</scope>
</reference>